<keyword evidence="2" id="KW-0378">Hydrolase</keyword>
<organism evidence="2 3">
    <name type="scientific">Beggiatoa leptomitoformis</name>
    <dbReference type="NCBI Taxonomy" id="288004"/>
    <lineage>
        <taxon>Bacteria</taxon>
        <taxon>Pseudomonadati</taxon>
        <taxon>Pseudomonadota</taxon>
        <taxon>Gammaproteobacteria</taxon>
        <taxon>Thiotrichales</taxon>
        <taxon>Thiotrichaceae</taxon>
        <taxon>Beggiatoa</taxon>
    </lineage>
</organism>
<feature type="domain" description="CinA C-terminal" evidence="1">
    <location>
        <begin position="6"/>
        <end position="156"/>
    </location>
</feature>
<protein>
    <submittedName>
        <fullName evidence="2">Nicotinamide-nucleotide amidohydrolase family protein</fullName>
    </submittedName>
</protein>
<dbReference type="Proteomes" id="UP000234271">
    <property type="component" value="Chromosome"/>
</dbReference>
<name>A0A2N9YJM9_9GAMM</name>
<dbReference type="SUPFAM" id="SSF142433">
    <property type="entry name" value="CinA-like"/>
    <property type="match status" value="1"/>
</dbReference>
<keyword evidence="3" id="KW-1185">Reference proteome</keyword>
<dbReference type="OrthoDB" id="9801454at2"/>
<reference evidence="3" key="1">
    <citation type="submission" date="2016-12" db="EMBL/GenBank/DDBJ databases">
        <title>Complete Genome Sequence of Beggiatoa leptomitiformis D-401.</title>
        <authorList>
            <person name="Fomenkov A."/>
            <person name="Vincze T."/>
            <person name="Grabovich M."/>
            <person name="Anton B.P."/>
            <person name="Dubinina G."/>
            <person name="Orlova M."/>
            <person name="Belousova E."/>
            <person name="Roberts R.J."/>
        </authorList>
    </citation>
    <scope>NUCLEOTIDE SEQUENCE [LARGE SCALE GENOMIC DNA]</scope>
    <source>
        <strain evidence="3">D-401</strain>
    </source>
</reference>
<dbReference type="EMBL" id="CP018889">
    <property type="protein sequence ID" value="AUI70575.2"/>
    <property type="molecule type" value="Genomic_DNA"/>
</dbReference>
<dbReference type="NCBIfam" id="TIGR00199">
    <property type="entry name" value="PncC_domain"/>
    <property type="match status" value="1"/>
</dbReference>
<evidence type="ECO:0000313" key="3">
    <source>
        <dbReference type="Proteomes" id="UP000234271"/>
    </source>
</evidence>
<evidence type="ECO:0000259" key="1">
    <source>
        <dbReference type="Pfam" id="PF02464"/>
    </source>
</evidence>
<dbReference type="GO" id="GO:0016787">
    <property type="term" value="F:hydrolase activity"/>
    <property type="evidence" value="ECO:0007669"/>
    <property type="project" value="UniProtKB-KW"/>
</dbReference>
<dbReference type="InterPro" id="IPR008136">
    <property type="entry name" value="CinA_C"/>
</dbReference>
<dbReference type="InterPro" id="IPR036653">
    <property type="entry name" value="CinA-like_C"/>
</dbReference>
<dbReference type="AlphaFoldDB" id="A0A2N9YJM9"/>
<dbReference type="STRING" id="288004.AL038_15530"/>
<gene>
    <name evidence="2" type="ORF">BLE401_08725</name>
</gene>
<proteinExistence type="predicted"/>
<dbReference type="Gene3D" id="3.90.950.20">
    <property type="entry name" value="CinA-like"/>
    <property type="match status" value="1"/>
</dbReference>
<dbReference type="Pfam" id="PF02464">
    <property type="entry name" value="CinA"/>
    <property type="match status" value="1"/>
</dbReference>
<evidence type="ECO:0000313" key="2">
    <source>
        <dbReference type="EMBL" id="AUI70575.2"/>
    </source>
</evidence>
<accession>A0A2N9YJM9</accession>
<sequence length="160" mass="17484">MYDMLNTLAEQLSQQLLRHHYRLVTAESCTGGWIAQTMTAIAGSSNWFERGFITYSNEAKHEVLDVSSLTLEKYGAVSEQTVLEMAEGALRHSHAEVAIAVSGIAGPTGGSADKPVGTVWIAWAFPEKIYAKCFIFKGDRQSVREQTVITALTTLTTDLA</sequence>